<evidence type="ECO:0000313" key="9">
    <source>
        <dbReference type="Proteomes" id="UP000033608"/>
    </source>
</evidence>
<dbReference type="Gene3D" id="1.20.1720.10">
    <property type="entry name" value="Multidrug resistance protein D"/>
    <property type="match status" value="1"/>
</dbReference>
<feature type="transmembrane region" description="Helical" evidence="6">
    <location>
        <begin position="69"/>
        <end position="87"/>
    </location>
</feature>
<sequence length="145" mass="15698">LESLARRADLRSLKEPASDVPWPVLPYMAEELCVHRGNERHFVLSPDMRGMGLAALGFGPLTDRFGRRAPLLVGMGLYIVAALAAVFAPSFTILLVLRFIQGMGAASVRVIATAVVRDRSSGRARAEVLSLPFQVFMAIPIIAPV</sequence>
<dbReference type="PROSITE" id="PS50850">
    <property type="entry name" value="MFS"/>
    <property type="match status" value="1"/>
</dbReference>
<feature type="non-terminal residue" evidence="8">
    <location>
        <position position="145"/>
    </location>
</feature>
<dbReference type="InterPro" id="IPR036259">
    <property type="entry name" value="MFS_trans_sf"/>
</dbReference>
<evidence type="ECO:0000256" key="3">
    <source>
        <dbReference type="ARBA" id="ARBA00022692"/>
    </source>
</evidence>
<dbReference type="Pfam" id="PF07690">
    <property type="entry name" value="MFS_1"/>
    <property type="match status" value="1"/>
</dbReference>
<keyword evidence="4 6" id="KW-1133">Transmembrane helix</keyword>
<keyword evidence="5 6" id="KW-0472">Membrane</keyword>
<dbReference type="GO" id="GO:0005886">
    <property type="term" value="C:plasma membrane"/>
    <property type="evidence" value="ECO:0007669"/>
    <property type="project" value="TreeGrafter"/>
</dbReference>
<keyword evidence="3 6" id="KW-0812">Transmembrane</keyword>
<feature type="domain" description="Major facilitator superfamily (MFS) profile" evidence="7">
    <location>
        <begin position="1"/>
        <end position="145"/>
    </location>
</feature>
<evidence type="ECO:0000313" key="8">
    <source>
        <dbReference type="EMBL" id="KKB86716.1"/>
    </source>
</evidence>
<protein>
    <submittedName>
        <fullName evidence="8">Major facilitator transporter</fullName>
    </submittedName>
</protein>
<keyword evidence="2" id="KW-0813">Transport</keyword>
<gene>
    <name evidence="8" type="ORF">VW29_00790</name>
</gene>
<dbReference type="GO" id="GO:0022857">
    <property type="term" value="F:transmembrane transporter activity"/>
    <property type="evidence" value="ECO:0007669"/>
    <property type="project" value="InterPro"/>
</dbReference>
<comment type="caution">
    <text evidence="8">The sequence shown here is derived from an EMBL/GenBank/DDBJ whole genome shotgun (WGS) entry which is preliminary data.</text>
</comment>
<evidence type="ECO:0000256" key="5">
    <source>
        <dbReference type="ARBA" id="ARBA00023136"/>
    </source>
</evidence>
<reference evidence="8 9" key="1">
    <citation type="submission" date="2015-03" db="EMBL/GenBank/DDBJ databases">
        <authorList>
            <person name="Hassan Y.I."/>
            <person name="Lepp D."/>
            <person name="Zhou T."/>
        </authorList>
    </citation>
    <scope>NUCLEOTIDE SEQUENCE [LARGE SCALE GENOMIC DNA]</scope>
    <source>
        <strain evidence="8 9">DSM 17137</strain>
    </source>
</reference>
<dbReference type="EMBL" id="LAJF01000021">
    <property type="protein sequence ID" value="KKB86716.1"/>
    <property type="molecule type" value="Genomic_DNA"/>
</dbReference>
<dbReference type="RefSeq" id="WP_046133476.1">
    <property type="nucleotide sequence ID" value="NZ_LAJF01000021.1"/>
</dbReference>
<keyword evidence="9" id="KW-1185">Reference proteome</keyword>
<dbReference type="InterPro" id="IPR011701">
    <property type="entry name" value="MFS"/>
</dbReference>
<name>A0A0F5LWP5_9HYPH</name>
<dbReference type="AlphaFoldDB" id="A0A0F5LWP5"/>
<dbReference type="PATRIC" id="fig|1121477.3.peg.1197"/>
<evidence type="ECO:0000259" key="7">
    <source>
        <dbReference type="PROSITE" id="PS50850"/>
    </source>
</evidence>
<feature type="non-terminal residue" evidence="8">
    <location>
        <position position="1"/>
    </location>
</feature>
<dbReference type="PANTHER" id="PTHR23502">
    <property type="entry name" value="MAJOR FACILITATOR SUPERFAMILY"/>
    <property type="match status" value="1"/>
</dbReference>
<accession>A0A0F5LWP5</accession>
<dbReference type="PANTHER" id="PTHR23502:SF132">
    <property type="entry name" value="POLYAMINE TRANSPORTER 2-RELATED"/>
    <property type="match status" value="1"/>
</dbReference>
<proteinExistence type="predicted"/>
<organism evidence="8 9">
    <name type="scientific">Devosia limi DSM 17137</name>
    <dbReference type="NCBI Taxonomy" id="1121477"/>
    <lineage>
        <taxon>Bacteria</taxon>
        <taxon>Pseudomonadati</taxon>
        <taxon>Pseudomonadota</taxon>
        <taxon>Alphaproteobacteria</taxon>
        <taxon>Hyphomicrobiales</taxon>
        <taxon>Devosiaceae</taxon>
        <taxon>Devosia</taxon>
    </lineage>
</organism>
<evidence type="ECO:0000256" key="2">
    <source>
        <dbReference type="ARBA" id="ARBA00022448"/>
    </source>
</evidence>
<dbReference type="OrthoDB" id="9800416at2"/>
<dbReference type="SUPFAM" id="SSF103473">
    <property type="entry name" value="MFS general substrate transporter"/>
    <property type="match status" value="1"/>
</dbReference>
<evidence type="ECO:0000256" key="4">
    <source>
        <dbReference type="ARBA" id="ARBA00022989"/>
    </source>
</evidence>
<evidence type="ECO:0000256" key="6">
    <source>
        <dbReference type="SAM" id="Phobius"/>
    </source>
</evidence>
<dbReference type="InterPro" id="IPR020846">
    <property type="entry name" value="MFS_dom"/>
</dbReference>
<comment type="subcellular location">
    <subcellularLocation>
        <location evidence="1">Membrane</location>
        <topology evidence="1">Multi-pass membrane protein</topology>
    </subcellularLocation>
</comment>
<dbReference type="Proteomes" id="UP000033608">
    <property type="component" value="Unassembled WGS sequence"/>
</dbReference>
<evidence type="ECO:0000256" key="1">
    <source>
        <dbReference type="ARBA" id="ARBA00004141"/>
    </source>
</evidence>